<name>A0A6A8MCE6_9FIRM</name>
<evidence type="ECO:0000256" key="6">
    <source>
        <dbReference type="ARBA" id="ARBA00039017"/>
    </source>
</evidence>
<sequence>MRKILVVVDMQNDFIDGALGTKEAVAILPAVIKKIRSYDRENVFATRDTHPLNYLETQEGRNLPVPHCIKGTNGWEIRSEIMELLDPDNIIDKPSFGSIELAETLKKMAEKEELQIEIIGLCTDICVVSNALMLKAWMPEVHISTDRSCCAGVTPEQHNAALSTMASCQIEIK</sequence>
<dbReference type="SUPFAM" id="SSF52499">
    <property type="entry name" value="Isochorismatase-like hydrolases"/>
    <property type="match status" value="1"/>
</dbReference>
<evidence type="ECO:0000256" key="4">
    <source>
        <dbReference type="ARBA" id="ARBA00022801"/>
    </source>
</evidence>
<organism evidence="9">
    <name type="scientific">Baileyella intestinalis</name>
    <dbReference type="NCBI Taxonomy" id="2606709"/>
    <lineage>
        <taxon>Bacteria</taxon>
        <taxon>Bacillati</taxon>
        <taxon>Bacillota</taxon>
        <taxon>Clostridia</taxon>
        <taxon>Peptostreptococcales</taxon>
        <taxon>Anaerovoracaceae</taxon>
        <taxon>Baileyella</taxon>
    </lineage>
</organism>
<evidence type="ECO:0000259" key="8">
    <source>
        <dbReference type="Pfam" id="PF00857"/>
    </source>
</evidence>
<evidence type="ECO:0000256" key="3">
    <source>
        <dbReference type="ARBA" id="ARBA00022723"/>
    </source>
</evidence>
<comment type="pathway">
    <text evidence="5">Cofactor biosynthesis; nicotinate biosynthesis; nicotinate from nicotinamide: step 1/1.</text>
</comment>
<dbReference type="EC" id="3.5.1.19" evidence="6"/>
<dbReference type="GO" id="GO:0019363">
    <property type="term" value="P:pyridine nucleotide biosynthetic process"/>
    <property type="evidence" value="ECO:0007669"/>
    <property type="project" value="UniProtKB-KW"/>
</dbReference>
<protein>
    <recommendedName>
        <fullName evidence="6">nicotinamidase</fullName>
        <ecNumber evidence="6">3.5.1.19</ecNumber>
    </recommendedName>
    <alternativeName>
        <fullName evidence="7">Nicotinamide deamidase</fullName>
    </alternativeName>
</protein>
<dbReference type="GO" id="GO:0008936">
    <property type="term" value="F:nicotinamidase activity"/>
    <property type="evidence" value="ECO:0007669"/>
    <property type="project" value="UniProtKB-EC"/>
</dbReference>
<evidence type="ECO:0000313" key="9">
    <source>
        <dbReference type="EMBL" id="MST69066.1"/>
    </source>
</evidence>
<dbReference type="InterPro" id="IPR036380">
    <property type="entry name" value="Isochorismatase-like_sf"/>
</dbReference>
<dbReference type="PANTHER" id="PTHR11080">
    <property type="entry name" value="PYRAZINAMIDASE/NICOTINAMIDASE"/>
    <property type="match status" value="1"/>
</dbReference>
<gene>
    <name evidence="9" type="ORF">FYJ66_05600</name>
</gene>
<dbReference type="Pfam" id="PF00857">
    <property type="entry name" value="Isochorismatase"/>
    <property type="match status" value="1"/>
</dbReference>
<dbReference type="CDD" id="cd00431">
    <property type="entry name" value="cysteine_hydrolases"/>
    <property type="match status" value="1"/>
</dbReference>
<dbReference type="EMBL" id="VUNB01000004">
    <property type="protein sequence ID" value="MST69066.1"/>
    <property type="molecule type" value="Genomic_DNA"/>
</dbReference>
<evidence type="ECO:0000256" key="1">
    <source>
        <dbReference type="ARBA" id="ARBA00006336"/>
    </source>
</evidence>
<keyword evidence="4 9" id="KW-0378">Hydrolase</keyword>
<dbReference type="Gene3D" id="3.40.50.850">
    <property type="entry name" value="Isochorismatase-like"/>
    <property type="match status" value="1"/>
</dbReference>
<dbReference type="InterPro" id="IPR000868">
    <property type="entry name" value="Isochorismatase-like_dom"/>
</dbReference>
<dbReference type="RefSeq" id="WP_154572537.1">
    <property type="nucleotide sequence ID" value="NZ_DBEZJY010000009.1"/>
</dbReference>
<keyword evidence="3" id="KW-0479">Metal-binding</keyword>
<accession>A0A6A8MCE6</accession>
<comment type="caution">
    <text evidence="9">The sequence shown here is derived from an EMBL/GenBank/DDBJ whole genome shotgun (WGS) entry which is preliminary data.</text>
</comment>
<evidence type="ECO:0000256" key="7">
    <source>
        <dbReference type="ARBA" id="ARBA00043224"/>
    </source>
</evidence>
<dbReference type="PANTHER" id="PTHR11080:SF2">
    <property type="entry name" value="LD05707P"/>
    <property type="match status" value="1"/>
</dbReference>
<dbReference type="InterPro" id="IPR052347">
    <property type="entry name" value="Isochorismatase_Nicotinamidase"/>
</dbReference>
<feature type="domain" description="Isochorismatase-like" evidence="8">
    <location>
        <begin position="4"/>
        <end position="168"/>
    </location>
</feature>
<proteinExistence type="inferred from homology"/>
<keyword evidence="2" id="KW-0662">Pyridine nucleotide biosynthesis</keyword>
<comment type="similarity">
    <text evidence="1">Belongs to the isochorismatase family.</text>
</comment>
<evidence type="ECO:0000256" key="2">
    <source>
        <dbReference type="ARBA" id="ARBA00022642"/>
    </source>
</evidence>
<dbReference type="AlphaFoldDB" id="A0A6A8MCE6"/>
<reference evidence="9" key="1">
    <citation type="submission" date="2019-09" db="EMBL/GenBank/DDBJ databases">
        <title>In-depth cultivation of the pig gut microbiome towards novel bacterial diversity and tailored functional studies.</title>
        <authorList>
            <person name="Wylensek D."/>
            <person name="Hitch T.C.A."/>
            <person name="Clavel T."/>
        </authorList>
    </citation>
    <scope>NUCLEOTIDE SEQUENCE</scope>
    <source>
        <strain evidence="9">RF-744-FAT-WT-3</strain>
    </source>
</reference>
<evidence type="ECO:0000256" key="5">
    <source>
        <dbReference type="ARBA" id="ARBA00037900"/>
    </source>
</evidence>
<dbReference type="GO" id="GO:0046872">
    <property type="term" value="F:metal ion binding"/>
    <property type="evidence" value="ECO:0007669"/>
    <property type="project" value="UniProtKB-KW"/>
</dbReference>